<dbReference type="EMBL" id="LR796334">
    <property type="protein sequence ID" value="CAB4137271.1"/>
    <property type="molecule type" value="Genomic_DNA"/>
</dbReference>
<gene>
    <name evidence="1" type="ORF">UFOVP324_23</name>
</gene>
<reference evidence="1" key="1">
    <citation type="submission" date="2020-04" db="EMBL/GenBank/DDBJ databases">
        <authorList>
            <person name="Chiriac C."/>
            <person name="Salcher M."/>
            <person name="Ghai R."/>
            <person name="Kavagutti S V."/>
        </authorList>
    </citation>
    <scope>NUCLEOTIDE SEQUENCE</scope>
</reference>
<sequence length="577" mass="65869">MSNIHFVELEAYKAPKSIESNKNNWVEFGDNNDYYSYLNDRYNGSTTNNSVINSISKLIYGKGLDATDSNRKPNEYAQMKMLLRKDVIKKLVIDYKRLGQGYLQLIYNKAKNAIVRVEHMPTMNIRVEKCNEKGEITGYYYSDNWQDVKKFPPKRIPAFGYGDKTLELIEVGNYTIGQKYYSNVDYLGALPYAQLEEEIADYLINDVQNGFAPTTIINFNNGIPDEEKQSLISNDVKRKTSGSHGVKTIVAFNNDETKKTTIDSVPLNDAPAHYEYLSEEARGKILLGHGVTSGLLFGIPSANGFNSNADELKNAFVLFDNMIIRPSQENLCDMFDEILAFNGISLNLYFKTLQPLEFTDLSPAMDKDAMEEETGVKLSSHIDELNIDEYGEEIDLTQWELIDSRPVSYDDEARLDAELEALNNPEKSLMAKVWEFVTTGVARPNLQSSQDGKLFMSRYRYSGKLSDNSREFCRKMIKANKLYRKEDIEQMSAKPSTNGEWSPRGENTYDIFLYKGGGACHHFWTRETYKRFIDPRRKGAKEVTPAQARKAGEILPTVNKKVYQKPIDMPNQGFLNR</sequence>
<accession>A0A6J5LSZ1</accession>
<proteinExistence type="predicted"/>
<protein>
    <submittedName>
        <fullName evidence="1">Portal_PBSX, phage portal protein, PBSX family</fullName>
    </submittedName>
</protein>
<organism evidence="1">
    <name type="scientific">uncultured Caudovirales phage</name>
    <dbReference type="NCBI Taxonomy" id="2100421"/>
    <lineage>
        <taxon>Viruses</taxon>
        <taxon>Duplodnaviria</taxon>
        <taxon>Heunggongvirae</taxon>
        <taxon>Uroviricota</taxon>
        <taxon>Caudoviricetes</taxon>
        <taxon>Peduoviridae</taxon>
        <taxon>Maltschvirus</taxon>
        <taxon>Maltschvirus maltsch</taxon>
    </lineage>
</organism>
<name>A0A6J5LSZ1_9CAUD</name>
<evidence type="ECO:0000313" key="1">
    <source>
        <dbReference type="EMBL" id="CAB4137271.1"/>
    </source>
</evidence>